<feature type="compositionally biased region" description="Polar residues" evidence="2">
    <location>
        <begin position="378"/>
        <end position="387"/>
    </location>
</feature>
<feature type="compositionally biased region" description="Polar residues" evidence="2">
    <location>
        <begin position="1130"/>
        <end position="1151"/>
    </location>
</feature>
<keyword evidence="1" id="KW-0175">Coiled coil</keyword>
<evidence type="ECO:0000256" key="2">
    <source>
        <dbReference type="SAM" id="MobiDB-lite"/>
    </source>
</evidence>
<evidence type="ECO:0000313" key="4">
    <source>
        <dbReference type="EMBL" id="KAE9230976.1"/>
    </source>
</evidence>
<dbReference type="Proteomes" id="UP000440367">
    <property type="component" value="Unassembled WGS sequence"/>
</dbReference>
<protein>
    <submittedName>
        <fullName evidence="5">Uncharacterized protein</fullName>
    </submittedName>
</protein>
<organism evidence="5 7">
    <name type="scientific">Phytophthora fragariae</name>
    <dbReference type="NCBI Taxonomy" id="53985"/>
    <lineage>
        <taxon>Eukaryota</taxon>
        <taxon>Sar</taxon>
        <taxon>Stramenopiles</taxon>
        <taxon>Oomycota</taxon>
        <taxon>Peronosporomycetes</taxon>
        <taxon>Peronosporales</taxon>
        <taxon>Peronosporaceae</taxon>
        <taxon>Phytophthora</taxon>
    </lineage>
</organism>
<feature type="region of interest" description="Disordered" evidence="2">
    <location>
        <begin position="370"/>
        <end position="400"/>
    </location>
</feature>
<proteinExistence type="predicted"/>
<feature type="compositionally biased region" description="Low complexity" evidence="2">
    <location>
        <begin position="1072"/>
        <end position="1083"/>
    </location>
</feature>
<dbReference type="EMBL" id="QXGB01000095">
    <property type="protein sequence ID" value="KAE9230976.1"/>
    <property type="molecule type" value="Genomic_DNA"/>
</dbReference>
<dbReference type="Proteomes" id="UP000433483">
    <property type="component" value="Unassembled WGS sequence"/>
</dbReference>
<evidence type="ECO:0000313" key="8">
    <source>
        <dbReference type="Proteomes" id="UP000440732"/>
    </source>
</evidence>
<dbReference type="OrthoDB" id="167475at2759"/>
<evidence type="ECO:0000313" key="3">
    <source>
        <dbReference type="EMBL" id="KAE9153177.1"/>
    </source>
</evidence>
<feature type="coiled-coil region" evidence="1">
    <location>
        <begin position="128"/>
        <end position="181"/>
    </location>
</feature>
<feature type="region of interest" description="Disordered" evidence="2">
    <location>
        <begin position="430"/>
        <end position="456"/>
    </location>
</feature>
<dbReference type="EMBL" id="QXGA01000078">
    <property type="protein sequence ID" value="KAE9153177.1"/>
    <property type="molecule type" value="Genomic_DNA"/>
</dbReference>
<feature type="region of interest" description="Disordered" evidence="2">
    <location>
        <begin position="1000"/>
        <end position="1088"/>
    </location>
</feature>
<sequence length="1171" mass="128420">MPAEYAARMEVLERRREELTAQRQAVEKRMALREATVAEFSAVALQSCRQKWKTQRSAAIAAQKRNDEFVRSLREAQRQVHNTCVKLQGDQSRSGVLLAQEKACYNRRIEQVYPAWQEQLQRHRVQKLKELEDKKRAVERRRYLAKKSFEKEQTLDDLIRKTRHEVEMAENLEQNELYERELLRTQSTNQAKEVDQGIREVALDARSYLQQQAAKHLEMMPELDEELAEKLSETFSPRNTLRALREGGSSLAFEENQPYEEEKPARQIQVEIPARMNTSTLPYYPDVNQQGPNQAFHYDDVEFQDDYDNEIACEFDDRAAHPNPPRTERRVAQTITNAGNGYTTFKQSANTHQPAFVAQRDQPPATMFRSLDTEPGATASQTASYYGNEQDRTAPSSVPIRNEKHNKTVDVSRERVDILPTLVTGTLETIPEANETVSSGGTSPMISSKPIADNNMADRLNGRESASISGSSAIDCIAQTSPPVQPSSSSISSKVEENWVASSPDTPCTPATPVDGSLQSDEKIKLPDEHQAPEPPINDAQHLSATIVLESKEAFVASPYIADNTPKIPNGIPLQDLHDNIPSEEKADEVPKTNHETSLSTYGNSLIIDDVSTSTSRKTEDSVSMDVALASESLFETKTVSAEAMGANRTIEVAPHASLVDTTEDDQVVEEGPSHDKSREIDLLHGTKACTITDTIDASLSMTTETPALDELAKDAGAIVDNEAPIKVPESPPASIGYTTDFLEPFSPAASTPANAESTENDMLLTSMQSDDFDLSANNNVKGIAEIAETKSSIPPIEGNPHTTSVISVVDSVESHVSAPETPVPEAVLEETNTVSITEKLSPVDRVKALGALISRVEEGATEGDTLGGSTDTGSSNKSKRDLLKMAVGGRKAQIAFFGSDICFELVLDISRDLGPVLFPPKAFEGIMNDQKIRKLHQSNKEKQLDLWKALSGHLKQLVQLKAISSTTLVDLFVTAFLAHDPENQRSQRKLREFLAAMCGGGGSGSRTPSPRKEISLASPPPSPPKQEQRSSSPESTKTADSEDRIRPPPLLQTAFLQRQSPPKPKVFGIASSSFNDRSSGSSDVLASMSAGPMKLSQKLMRGGKMNDYSEFEEEEEVDLQNLIGTKSAFASGSSSMGRGSYQTAKTSPTGKSAAKKAAAEEEEDEFDADF</sequence>
<dbReference type="AlphaFoldDB" id="A0A6A4A646"/>
<feature type="region of interest" description="Disordered" evidence="2">
    <location>
        <begin position="1130"/>
        <end position="1171"/>
    </location>
</feature>
<evidence type="ECO:0000313" key="7">
    <source>
        <dbReference type="Proteomes" id="UP000440367"/>
    </source>
</evidence>
<reference evidence="6 7" key="1">
    <citation type="submission" date="2018-08" db="EMBL/GenBank/DDBJ databases">
        <title>Genomic investigation of the strawberry pathogen Phytophthora fragariae indicates pathogenicity is determined by transcriptional variation in three key races.</title>
        <authorList>
            <person name="Adams T.M."/>
            <person name="Armitage A.D."/>
            <person name="Sobczyk M.K."/>
            <person name="Bates H.J."/>
            <person name="Dunwell J.M."/>
            <person name="Nellist C.F."/>
            <person name="Harrison R.J."/>
        </authorList>
    </citation>
    <scope>NUCLEOTIDE SEQUENCE [LARGE SCALE GENOMIC DNA]</scope>
    <source>
        <strain evidence="5 7">BC-1</strain>
        <strain evidence="4 6">NOV-27</strain>
        <strain evidence="3 8">NOV-5</strain>
    </source>
</reference>
<gene>
    <name evidence="5" type="ORF">PF002_g3707</name>
    <name evidence="4" type="ORF">PF005_g3277</name>
    <name evidence="3" type="ORF">PF006_g2676</name>
</gene>
<feature type="compositionally biased region" description="Basic and acidic residues" evidence="2">
    <location>
        <begin position="1038"/>
        <end position="1047"/>
    </location>
</feature>
<feature type="compositionally biased region" description="Acidic residues" evidence="2">
    <location>
        <begin position="1161"/>
        <end position="1171"/>
    </location>
</feature>
<name>A0A6A4A646_9STRA</name>
<feature type="region of interest" description="Disordered" evidence="2">
    <location>
        <begin position="478"/>
        <end position="519"/>
    </location>
</feature>
<evidence type="ECO:0000313" key="5">
    <source>
        <dbReference type="EMBL" id="KAE9252711.1"/>
    </source>
</evidence>
<keyword evidence="6" id="KW-1185">Reference proteome</keyword>
<dbReference type="Proteomes" id="UP000440732">
    <property type="component" value="Unassembled WGS sequence"/>
</dbReference>
<accession>A0A6A4A646</accession>
<comment type="caution">
    <text evidence="5">The sequence shown here is derived from an EMBL/GenBank/DDBJ whole genome shotgun (WGS) entry which is preliminary data.</text>
</comment>
<dbReference type="EMBL" id="QXGD01000107">
    <property type="protein sequence ID" value="KAE9252711.1"/>
    <property type="molecule type" value="Genomic_DNA"/>
</dbReference>
<evidence type="ECO:0000256" key="1">
    <source>
        <dbReference type="SAM" id="Coils"/>
    </source>
</evidence>
<evidence type="ECO:0000313" key="6">
    <source>
        <dbReference type="Proteomes" id="UP000433483"/>
    </source>
</evidence>
<feature type="compositionally biased region" description="Polar residues" evidence="2">
    <location>
        <begin position="435"/>
        <end position="446"/>
    </location>
</feature>